<comment type="similarity">
    <text evidence="5 6">Belongs to the XseA family.</text>
</comment>
<dbReference type="CDD" id="cd04489">
    <property type="entry name" value="ExoVII_LU_OBF"/>
    <property type="match status" value="1"/>
</dbReference>
<dbReference type="GO" id="GO:0009318">
    <property type="term" value="C:exodeoxyribonuclease VII complex"/>
    <property type="evidence" value="ECO:0007669"/>
    <property type="project" value="UniProtKB-UniRule"/>
</dbReference>
<evidence type="ECO:0000256" key="2">
    <source>
        <dbReference type="ARBA" id="ARBA00022722"/>
    </source>
</evidence>
<keyword evidence="4 5" id="KW-0269">Exonuclease</keyword>
<protein>
    <recommendedName>
        <fullName evidence="5">Exodeoxyribonuclease 7 large subunit</fullName>
        <ecNumber evidence="5">3.1.11.6</ecNumber>
    </recommendedName>
    <alternativeName>
        <fullName evidence="5">Exodeoxyribonuclease VII large subunit</fullName>
        <shortName evidence="5">Exonuclease VII large subunit</shortName>
    </alternativeName>
</protein>
<dbReference type="Pfam" id="PF02601">
    <property type="entry name" value="Exonuc_VII_L"/>
    <property type="match status" value="1"/>
</dbReference>
<comment type="function">
    <text evidence="5">Bidirectionally degrades single-stranded DNA into large acid-insoluble oligonucleotides, which are then degraded further into small acid-soluble oligonucleotides.</text>
</comment>
<feature type="domain" description="OB-fold nucleic acid binding" evidence="9">
    <location>
        <begin position="28"/>
        <end position="121"/>
    </location>
</feature>
<evidence type="ECO:0000256" key="4">
    <source>
        <dbReference type="ARBA" id="ARBA00022839"/>
    </source>
</evidence>
<dbReference type="GO" id="GO:0006308">
    <property type="term" value="P:DNA catabolic process"/>
    <property type="evidence" value="ECO:0007669"/>
    <property type="project" value="UniProtKB-UniRule"/>
</dbReference>
<dbReference type="GO" id="GO:0005737">
    <property type="term" value="C:cytoplasm"/>
    <property type="evidence" value="ECO:0007669"/>
    <property type="project" value="UniProtKB-SubCell"/>
</dbReference>
<dbReference type="InterPro" id="IPR020579">
    <property type="entry name" value="Exonuc_VII_lsu_C"/>
</dbReference>
<keyword evidence="3 5" id="KW-0378">Hydrolase</keyword>
<dbReference type="HAMAP" id="MF_00378">
    <property type="entry name" value="Exonuc_7_L"/>
    <property type="match status" value="1"/>
</dbReference>
<evidence type="ECO:0000256" key="5">
    <source>
        <dbReference type="HAMAP-Rule" id="MF_00378"/>
    </source>
</evidence>
<dbReference type="PANTHER" id="PTHR30008:SF0">
    <property type="entry name" value="EXODEOXYRIBONUCLEASE 7 LARGE SUBUNIT"/>
    <property type="match status" value="1"/>
</dbReference>
<comment type="subunit">
    <text evidence="5">Heterooligomer composed of large and small subunits.</text>
</comment>
<keyword evidence="2 5" id="KW-0540">Nuclease</keyword>
<dbReference type="InterPro" id="IPR003753">
    <property type="entry name" value="Exonuc_VII_L"/>
</dbReference>
<feature type="compositionally biased region" description="Basic residues" evidence="7">
    <location>
        <begin position="508"/>
        <end position="517"/>
    </location>
</feature>
<comment type="catalytic activity">
    <reaction evidence="5 6">
        <text>Exonucleolytic cleavage in either 5'- to 3'- or 3'- to 5'-direction to yield nucleoside 5'-phosphates.</text>
        <dbReference type="EC" id="3.1.11.6"/>
    </reaction>
</comment>
<keyword evidence="1 5" id="KW-0963">Cytoplasm</keyword>
<sequence>MDLNGERAGVKTARMSQQVAPATNVAEFTVSELSFALKRTVEENFEHVRVRGEISGFRGTVGSGHAYFTLKDDKACIDAVVWKTTFTRLRFKPQEGLEVIAVGKLTTFPGRSKYQIVIESLEPAGEGALMALLEERRRKLQAEGLFDESRKRPIPYLPSVIGVVTSPTGAVIRDILHRLRDRFPSRVLVWPVRVQGEGAADEVANAVRGFNAIDGSGALPRPDLLIVARGGGSIEDLWAFNEEVAIRAVAESRIPTIAAVGHETDWTLIDFAADLRAPTPTGAAEKAVPVRSELLAVTGDLASRHEAVFWRCMEARRRELLALSRAMPSLSGLLAMPRQRLDHVGSRLGRALGSEVALKRRSADAVTARLSPMLLTRSAAQGRERVEAVHRRLVAAHAARLRQERRDLDRTGARLQIGCVGRIVRRQRERFEQASRLLQSYGQLFSEEAMLARGFALVTDADGGRIGSAADLRLGDSIAIRFADGAVAASITGESSEPPALSASPKPRAQKLPKPTKARVPVPGSRQGSLF</sequence>
<proteinExistence type="inferred from homology"/>
<evidence type="ECO:0000313" key="10">
    <source>
        <dbReference type="EMBL" id="SEP63968.1"/>
    </source>
</evidence>
<comment type="subcellular location">
    <subcellularLocation>
        <location evidence="5 6">Cytoplasm</location>
    </subcellularLocation>
</comment>
<dbReference type="STRING" id="1855383.SAMN05216548_101159"/>
<dbReference type="AlphaFoldDB" id="A0A1H8ZJT1"/>
<evidence type="ECO:0000259" key="8">
    <source>
        <dbReference type="Pfam" id="PF02601"/>
    </source>
</evidence>
<organism evidence="10 11">
    <name type="scientific">Faunimonas pinastri</name>
    <dbReference type="NCBI Taxonomy" id="1855383"/>
    <lineage>
        <taxon>Bacteria</taxon>
        <taxon>Pseudomonadati</taxon>
        <taxon>Pseudomonadota</taxon>
        <taxon>Alphaproteobacteria</taxon>
        <taxon>Hyphomicrobiales</taxon>
        <taxon>Afifellaceae</taxon>
        <taxon>Faunimonas</taxon>
    </lineage>
</organism>
<accession>A0A1H8ZJT1</accession>
<name>A0A1H8ZJT1_9HYPH</name>
<dbReference type="PANTHER" id="PTHR30008">
    <property type="entry name" value="EXODEOXYRIBONUCLEASE 7 LARGE SUBUNIT"/>
    <property type="match status" value="1"/>
</dbReference>
<keyword evidence="11" id="KW-1185">Reference proteome</keyword>
<evidence type="ECO:0000259" key="9">
    <source>
        <dbReference type="Pfam" id="PF13742"/>
    </source>
</evidence>
<evidence type="ECO:0000256" key="6">
    <source>
        <dbReference type="RuleBase" id="RU004355"/>
    </source>
</evidence>
<gene>
    <name evidence="5" type="primary">xseA</name>
    <name evidence="10" type="ORF">SAMN05216548_101159</name>
</gene>
<dbReference type="EMBL" id="FOFG01000001">
    <property type="protein sequence ID" value="SEP63968.1"/>
    <property type="molecule type" value="Genomic_DNA"/>
</dbReference>
<feature type="compositionally biased region" description="Low complexity" evidence="7">
    <location>
        <begin position="494"/>
        <end position="507"/>
    </location>
</feature>
<feature type="region of interest" description="Disordered" evidence="7">
    <location>
        <begin position="492"/>
        <end position="531"/>
    </location>
</feature>
<evidence type="ECO:0000256" key="3">
    <source>
        <dbReference type="ARBA" id="ARBA00022801"/>
    </source>
</evidence>
<evidence type="ECO:0000256" key="1">
    <source>
        <dbReference type="ARBA" id="ARBA00022490"/>
    </source>
</evidence>
<dbReference type="GO" id="GO:0008855">
    <property type="term" value="F:exodeoxyribonuclease VII activity"/>
    <property type="evidence" value="ECO:0007669"/>
    <property type="project" value="UniProtKB-UniRule"/>
</dbReference>
<evidence type="ECO:0000313" key="11">
    <source>
        <dbReference type="Proteomes" id="UP000199647"/>
    </source>
</evidence>
<dbReference type="EC" id="3.1.11.6" evidence="5"/>
<dbReference type="InterPro" id="IPR025824">
    <property type="entry name" value="OB-fold_nuc-bd_dom"/>
</dbReference>
<feature type="domain" description="Exonuclease VII large subunit C-terminal" evidence="8">
    <location>
        <begin position="145"/>
        <end position="489"/>
    </location>
</feature>
<dbReference type="NCBIfam" id="TIGR00237">
    <property type="entry name" value="xseA"/>
    <property type="match status" value="1"/>
</dbReference>
<evidence type="ECO:0000256" key="7">
    <source>
        <dbReference type="SAM" id="MobiDB-lite"/>
    </source>
</evidence>
<dbReference type="GO" id="GO:0003676">
    <property type="term" value="F:nucleic acid binding"/>
    <property type="evidence" value="ECO:0007669"/>
    <property type="project" value="InterPro"/>
</dbReference>
<dbReference type="Pfam" id="PF13742">
    <property type="entry name" value="tRNA_anti_2"/>
    <property type="match status" value="1"/>
</dbReference>
<reference evidence="10 11" key="1">
    <citation type="submission" date="2016-10" db="EMBL/GenBank/DDBJ databases">
        <authorList>
            <person name="de Groot N.N."/>
        </authorList>
    </citation>
    <scope>NUCLEOTIDE SEQUENCE [LARGE SCALE GENOMIC DNA]</scope>
    <source>
        <strain evidence="10 11">A52C2</strain>
    </source>
</reference>
<dbReference type="Proteomes" id="UP000199647">
    <property type="component" value="Unassembled WGS sequence"/>
</dbReference>